<evidence type="ECO:0000313" key="1">
    <source>
        <dbReference type="EMBL" id="BBU78254.1"/>
    </source>
</evidence>
<gene>
    <name evidence="1" type="ORF">EIMP278_0210</name>
</gene>
<sequence>MRGLPQPIALETAFVVSVCPSKKYRTPLYIYPATLDGEFTSPSLRGKFNAGVKPPRVARSA</sequence>
<reference evidence="1" key="1">
    <citation type="submission" date="2020-01" db="EMBL/GenBank/DDBJ databases">
        <title>Dynamics of blaIMP-6 dissemination in carbapenem resistant Enterobacteriacea isolated from regional surveillance in Osaka, Japan.</title>
        <authorList>
            <person name="Abe R."/>
            <person name="Akeda Y."/>
            <person name="Sugawara Y."/>
            <person name="Yamamoto N."/>
            <person name="Tomono K."/>
            <person name="Takeuchi D."/>
            <person name="Kawahara R."/>
            <person name="Hamada S."/>
        </authorList>
    </citation>
    <scope>NUCLEOTIDE SEQUENCE</scope>
    <source>
        <strain evidence="1">E278</strain>
        <plasmid evidence="1">pE278_IMP6</plasmid>
    </source>
</reference>
<dbReference type="AlphaFoldDB" id="A0A679FQ14"/>
<dbReference type="EMBL" id="AP022358">
    <property type="protein sequence ID" value="BBU78254.1"/>
    <property type="molecule type" value="Genomic_DNA"/>
</dbReference>
<keyword evidence="1" id="KW-0614">Plasmid</keyword>
<protein>
    <submittedName>
        <fullName evidence="1">Uncharacterized protein</fullName>
    </submittedName>
</protein>
<organism evidence="1">
    <name type="scientific">Klebsiella pneumoniae</name>
    <dbReference type="NCBI Taxonomy" id="573"/>
    <lineage>
        <taxon>Bacteria</taxon>
        <taxon>Pseudomonadati</taxon>
        <taxon>Pseudomonadota</taxon>
        <taxon>Gammaproteobacteria</taxon>
        <taxon>Enterobacterales</taxon>
        <taxon>Enterobacteriaceae</taxon>
        <taxon>Klebsiella/Raoultella group</taxon>
        <taxon>Klebsiella</taxon>
        <taxon>Klebsiella pneumoniae complex</taxon>
    </lineage>
</organism>
<geneLocation type="plasmid" evidence="1">
    <name>pE278_IMP6</name>
</geneLocation>
<proteinExistence type="predicted"/>
<accession>A0A679FQ14</accession>
<name>A0A679FQ14_KLEPN</name>